<accession>A0A383VQ05</accession>
<dbReference type="InterPro" id="IPR022751">
    <property type="entry name" value="Alpha_mannosyltransferase"/>
</dbReference>
<dbReference type="STRING" id="3088.A0A383VQ05"/>
<dbReference type="Pfam" id="PF11051">
    <property type="entry name" value="Mannosyl_trans3"/>
    <property type="match status" value="2"/>
</dbReference>
<dbReference type="GO" id="GO:0000139">
    <property type="term" value="C:Golgi membrane"/>
    <property type="evidence" value="ECO:0007669"/>
    <property type="project" value="UniProtKB-SubCell"/>
</dbReference>
<evidence type="ECO:0000256" key="8">
    <source>
        <dbReference type="ARBA" id="ARBA00023034"/>
    </source>
</evidence>
<evidence type="ECO:0000256" key="10">
    <source>
        <dbReference type="ARBA" id="ARBA00037847"/>
    </source>
</evidence>
<evidence type="ECO:0000256" key="5">
    <source>
        <dbReference type="ARBA" id="ARBA00022692"/>
    </source>
</evidence>
<keyword evidence="6" id="KW-0735">Signal-anchor</keyword>
<dbReference type="Proteomes" id="UP000256970">
    <property type="component" value="Unassembled WGS sequence"/>
</dbReference>
<keyword evidence="9" id="KW-0472">Membrane</keyword>
<proteinExistence type="inferred from homology"/>
<evidence type="ECO:0000313" key="12">
    <source>
        <dbReference type="EMBL" id="SZX66919.1"/>
    </source>
</evidence>
<evidence type="ECO:0000256" key="2">
    <source>
        <dbReference type="ARBA" id="ARBA00004606"/>
    </source>
</evidence>
<evidence type="ECO:0000256" key="3">
    <source>
        <dbReference type="ARBA" id="ARBA00009105"/>
    </source>
</evidence>
<dbReference type="AlphaFoldDB" id="A0A383VQ05"/>
<gene>
    <name evidence="12" type="ORF">BQ4739_LOCUS7346</name>
</gene>
<dbReference type="EMBL" id="FNXT01000763">
    <property type="protein sequence ID" value="SZX66919.1"/>
    <property type="molecule type" value="Genomic_DNA"/>
</dbReference>
<keyword evidence="5" id="KW-0812">Transmembrane</keyword>
<dbReference type="Gene3D" id="3.90.550.10">
    <property type="entry name" value="Spore Coat Polysaccharide Biosynthesis Protein SpsA, Chain A"/>
    <property type="match status" value="1"/>
</dbReference>
<keyword evidence="7" id="KW-1133">Transmembrane helix</keyword>
<keyword evidence="8" id="KW-0333">Golgi apparatus</keyword>
<comment type="similarity">
    <text evidence="3">Belongs to the MNN1/MNT family.</text>
</comment>
<reference evidence="12 13" key="1">
    <citation type="submission" date="2016-10" db="EMBL/GenBank/DDBJ databases">
        <authorList>
            <person name="Cai Z."/>
        </authorList>
    </citation>
    <scope>NUCLEOTIDE SEQUENCE [LARGE SCALE GENOMIC DNA]</scope>
</reference>
<evidence type="ECO:0000256" key="4">
    <source>
        <dbReference type="ARBA" id="ARBA00022679"/>
    </source>
</evidence>
<dbReference type="SUPFAM" id="SSF53448">
    <property type="entry name" value="Nucleotide-diphospho-sugar transferases"/>
    <property type="match status" value="1"/>
</dbReference>
<organism evidence="12 13">
    <name type="scientific">Tetradesmus obliquus</name>
    <name type="common">Green alga</name>
    <name type="synonym">Acutodesmus obliquus</name>
    <dbReference type="NCBI Taxonomy" id="3088"/>
    <lineage>
        <taxon>Eukaryota</taxon>
        <taxon>Viridiplantae</taxon>
        <taxon>Chlorophyta</taxon>
        <taxon>core chlorophytes</taxon>
        <taxon>Chlorophyceae</taxon>
        <taxon>CS clade</taxon>
        <taxon>Sphaeropleales</taxon>
        <taxon>Scenedesmaceae</taxon>
        <taxon>Tetradesmus</taxon>
    </lineage>
</organism>
<dbReference type="GO" id="GO:0000026">
    <property type="term" value="F:alpha-1,2-mannosyltransferase activity"/>
    <property type="evidence" value="ECO:0007669"/>
    <property type="project" value="TreeGrafter"/>
</dbReference>
<name>A0A383VQ05_TETOB</name>
<dbReference type="InterPro" id="IPR029044">
    <property type="entry name" value="Nucleotide-diphossugar_trans"/>
</dbReference>
<comment type="subcellular location">
    <subcellularLocation>
        <location evidence="10">Endomembrane system</location>
        <topology evidence="10">Single-pass membrane protein</topology>
    </subcellularLocation>
    <subcellularLocation>
        <location evidence="1">Golgi apparatus membrane</location>
    </subcellularLocation>
    <subcellularLocation>
        <location evidence="2">Membrane</location>
        <topology evidence="2">Single-pass type II membrane protein</topology>
    </subcellularLocation>
</comment>
<sequence>MQQMQLDRLRMREELYTRGRMQQRYAALQAELEQQSAAARSSRDNSSINRRASSSSSSNSSSPSRGILIVAGSRDQMSNALVSIITLQQVLKCTLPIEIVYYGMKEYDPLTARIIKQYIVANGGGRVRLIDGTRKQVDLSYHYAGLGAGSVSNITGFATKVHALAYVTSFQQVLMLDADSLPLLNPEQLFHSEPFAAAGNLFWPDFWGHLWMDGAFFSKLGQAVPWEQDAPFHSAESGQVLFDRLRHYDVLEWLFWLNSRSNETYQHMHGDKDTYRLAFGLAGKLAQHRQVPLQPRDAMAVVMPPGEMPYLQHQGMVQHTPDERPAFLHRTDKGKLFPHCSAKNSTSDCQVSYFTIPLTEGQAMLAMSQPNFTYSYSQVDTRTFEACRTKQRSAGVVVRSDRPDDPERCPELKEGLNLQPVPVVPVEAFSQAHRVLYASYVAFDRVKSLLAKGQQLLADKDRLQQQQQQQGTATTADRLIRAKKAR</sequence>
<feature type="region of interest" description="Disordered" evidence="11">
    <location>
        <begin position="36"/>
        <end position="64"/>
    </location>
</feature>
<feature type="compositionally biased region" description="Low complexity" evidence="11">
    <location>
        <begin position="464"/>
        <end position="477"/>
    </location>
</feature>
<evidence type="ECO:0000256" key="11">
    <source>
        <dbReference type="SAM" id="MobiDB-lite"/>
    </source>
</evidence>
<feature type="region of interest" description="Disordered" evidence="11">
    <location>
        <begin position="463"/>
        <end position="486"/>
    </location>
</feature>
<dbReference type="PANTHER" id="PTHR31646:SF1">
    <property type="entry name" value="ALPHA-1,2-MANNOSYLTRANSFERASE MNN2"/>
    <property type="match status" value="1"/>
</dbReference>
<evidence type="ECO:0000313" key="13">
    <source>
        <dbReference type="Proteomes" id="UP000256970"/>
    </source>
</evidence>
<protein>
    <submittedName>
        <fullName evidence="12">Uncharacterized protein</fullName>
    </submittedName>
</protein>
<dbReference type="GO" id="GO:0046354">
    <property type="term" value="P:mannan biosynthetic process"/>
    <property type="evidence" value="ECO:0007669"/>
    <property type="project" value="TreeGrafter"/>
</dbReference>
<evidence type="ECO:0000256" key="7">
    <source>
        <dbReference type="ARBA" id="ARBA00022989"/>
    </source>
</evidence>
<dbReference type="PANTHER" id="PTHR31646">
    <property type="entry name" value="ALPHA-1,2-MANNOSYLTRANSFERASE MNN2"/>
    <property type="match status" value="1"/>
</dbReference>
<keyword evidence="13" id="KW-1185">Reference proteome</keyword>
<evidence type="ECO:0000256" key="6">
    <source>
        <dbReference type="ARBA" id="ARBA00022968"/>
    </source>
</evidence>
<keyword evidence="4" id="KW-0808">Transferase</keyword>
<evidence type="ECO:0000256" key="9">
    <source>
        <dbReference type="ARBA" id="ARBA00023136"/>
    </source>
</evidence>
<evidence type="ECO:0000256" key="1">
    <source>
        <dbReference type="ARBA" id="ARBA00004394"/>
    </source>
</evidence>